<gene>
    <name evidence="3" type="ORF">PENTCL1PPCAC_8486</name>
</gene>
<organism evidence="3 4">
    <name type="scientific">Pristionchus entomophagus</name>
    <dbReference type="NCBI Taxonomy" id="358040"/>
    <lineage>
        <taxon>Eukaryota</taxon>
        <taxon>Metazoa</taxon>
        <taxon>Ecdysozoa</taxon>
        <taxon>Nematoda</taxon>
        <taxon>Chromadorea</taxon>
        <taxon>Rhabditida</taxon>
        <taxon>Rhabditina</taxon>
        <taxon>Diplogasteromorpha</taxon>
        <taxon>Diplogasteroidea</taxon>
        <taxon>Neodiplogasteridae</taxon>
        <taxon>Pristionchus</taxon>
    </lineage>
</organism>
<feature type="region of interest" description="Disordered" evidence="1">
    <location>
        <begin position="194"/>
        <end position="213"/>
    </location>
</feature>
<dbReference type="AlphaFoldDB" id="A0AAV5ST18"/>
<dbReference type="Proteomes" id="UP001432027">
    <property type="component" value="Unassembled WGS sequence"/>
</dbReference>
<dbReference type="PANTHER" id="PTHR31936:SF2">
    <property type="entry name" value="FLO11 DOMAIN-CONTAINING PROTEIN"/>
    <property type="match status" value="1"/>
</dbReference>
<protein>
    <submittedName>
        <fullName evidence="3">Uncharacterized protein</fullName>
    </submittedName>
</protein>
<feature type="chain" id="PRO_5043416917" evidence="2">
    <location>
        <begin position="19"/>
        <end position="297"/>
    </location>
</feature>
<keyword evidence="4" id="KW-1185">Reference proteome</keyword>
<keyword evidence="2" id="KW-0732">Signal</keyword>
<evidence type="ECO:0000313" key="3">
    <source>
        <dbReference type="EMBL" id="GMS86311.1"/>
    </source>
</evidence>
<sequence length="297" mass="31031">MRPAYAFFLLSFLRLALSACVLPPSPAGPFAFPTAAITQTTLADEKESFTCPDGYFPYGNMGSNGPLLLEAAVSGYMCDPADCLFRLINPDSGTATMLSTAICRVLPDPSAGEILCNFELNGVAYGADPGEDVTCPGPGGTTEILNPDPQEVTKLRCDPDANFYATFPNDANEALILSPVFSNDCVPPTPVCTTTSTSTTTTTTTTTTTPDPSCPPEGVWGEWMTTGVCAGNCGACSMAPKRRTCSTINGNCPCAGDTDDVGPCGLLLCTFPAKICCSPYIKTLRHYDNGTAGLICA</sequence>
<accession>A0AAV5ST18</accession>
<dbReference type="EMBL" id="BTSX01000002">
    <property type="protein sequence ID" value="GMS86311.1"/>
    <property type="molecule type" value="Genomic_DNA"/>
</dbReference>
<evidence type="ECO:0000256" key="1">
    <source>
        <dbReference type="SAM" id="MobiDB-lite"/>
    </source>
</evidence>
<comment type="caution">
    <text evidence="3">The sequence shown here is derived from an EMBL/GenBank/DDBJ whole genome shotgun (WGS) entry which is preliminary data.</text>
</comment>
<dbReference type="PANTHER" id="PTHR31936">
    <property type="entry name" value="PROTEIN CBG18744"/>
    <property type="match status" value="1"/>
</dbReference>
<evidence type="ECO:0000256" key="2">
    <source>
        <dbReference type="SAM" id="SignalP"/>
    </source>
</evidence>
<feature type="compositionally biased region" description="Low complexity" evidence="1">
    <location>
        <begin position="194"/>
        <end position="211"/>
    </location>
</feature>
<proteinExistence type="predicted"/>
<feature type="signal peptide" evidence="2">
    <location>
        <begin position="1"/>
        <end position="18"/>
    </location>
</feature>
<reference evidence="3" key="1">
    <citation type="submission" date="2023-10" db="EMBL/GenBank/DDBJ databases">
        <title>Genome assembly of Pristionchus species.</title>
        <authorList>
            <person name="Yoshida K."/>
            <person name="Sommer R.J."/>
        </authorList>
    </citation>
    <scope>NUCLEOTIDE SEQUENCE</scope>
    <source>
        <strain evidence="3">RS0144</strain>
    </source>
</reference>
<name>A0AAV5ST18_9BILA</name>
<evidence type="ECO:0000313" key="4">
    <source>
        <dbReference type="Proteomes" id="UP001432027"/>
    </source>
</evidence>